<evidence type="ECO:0000313" key="1">
    <source>
        <dbReference type="EMBL" id="KAJ2793201.1"/>
    </source>
</evidence>
<feature type="non-terminal residue" evidence="1">
    <location>
        <position position="58"/>
    </location>
</feature>
<comment type="caution">
    <text evidence="1">The sequence shown here is derived from an EMBL/GenBank/DDBJ whole genome shotgun (WGS) entry which is preliminary data.</text>
</comment>
<keyword evidence="2" id="KW-1185">Reference proteome</keyword>
<name>A0ACC1KPU8_9FUNG</name>
<evidence type="ECO:0000313" key="2">
    <source>
        <dbReference type="Proteomes" id="UP001140087"/>
    </source>
</evidence>
<accession>A0ACC1KPU8</accession>
<reference evidence="1" key="1">
    <citation type="submission" date="2022-07" db="EMBL/GenBank/DDBJ databases">
        <title>Phylogenomic reconstructions and comparative analyses of Kickxellomycotina fungi.</title>
        <authorList>
            <person name="Reynolds N.K."/>
            <person name="Stajich J.E."/>
            <person name="Barry K."/>
            <person name="Grigoriev I.V."/>
            <person name="Crous P."/>
            <person name="Smith M.E."/>
        </authorList>
    </citation>
    <scope>NUCLEOTIDE SEQUENCE</scope>
    <source>
        <strain evidence="1">BCRC 34780</strain>
    </source>
</reference>
<sequence>MSQLAAQTAALSLSDAAPAKPKKTKGAAPAPLAERPEFIEHRNRIFDELYEKQQQEIA</sequence>
<protein>
    <submittedName>
        <fullName evidence="1">Uncharacterized protein</fullName>
    </submittedName>
</protein>
<dbReference type="EMBL" id="JANBUN010002966">
    <property type="protein sequence ID" value="KAJ2793201.1"/>
    <property type="molecule type" value="Genomic_DNA"/>
</dbReference>
<proteinExistence type="predicted"/>
<organism evidence="1 2">
    <name type="scientific">Coemansia helicoidea</name>
    <dbReference type="NCBI Taxonomy" id="1286919"/>
    <lineage>
        <taxon>Eukaryota</taxon>
        <taxon>Fungi</taxon>
        <taxon>Fungi incertae sedis</taxon>
        <taxon>Zoopagomycota</taxon>
        <taxon>Kickxellomycotina</taxon>
        <taxon>Kickxellomycetes</taxon>
        <taxon>Kickxellales</taxon>
        <taxon>Kickxellaceae</taxon>
        <taxon>Coemansia</taxon>
    </lineage>
</organism>
<dbReference type="Proteomes" id="UP001140087">
    <property type="component" value="Unassembled WGS sequence"/>
</dbReference>
<gene>
    <name evidence="1" type="ORF">H4R21_005989</name>
</gene>